<feature type="chain" id="PRO_5026110695" evidence="5">
    <location>
        <begin position="25"/>
        <end position="221"/>
    </location>
</feature>
<dbReference type="SMART" id="SM00110">
    <property type="entry name" value="C1Q"/>
    <property type="match status" value="1"/>
</dbReference>
<evidence type="ECO:0000256" key="1">
    <source>
        <dbReference type="ARBA" id="ARBA00004498"/>
    </source>
</evidence>
<dbReference type="InterPro" id="IPR008983">
    <property type="entry name" value="Tumour_necrosis_fac-like_dom"/>
</dbReference>
<keyword evidence="4" id="KW-0472">Membrane</keyword>
<reference evidence="7 8" key="1">
    <citation type="submission" date="2019-02" db="EMBL/GenBank/DDBJ databases">
        <title>Opniocepnalus argus genome.</title>
        <authorList>
            <person name="Zhou C."/>
            <person name="Xiao S."/>
        </authorList>
    </citation>
    <scope>NUCLEOTIDE SEQUENCE [LARGE SCALE GENOMIC DNA]</scope>
    <source>
        <strain evidence="7">OARG1902GOOAL</strain>
        <tissue evidence="7">Muscle</tissue>
    </source>
</reference>
<keyword evidence="2" id="KW-0964">Secreted</keyword>
<dbReference type="Proteomes" id="UP000503349">
    <property type="component" value="Chromosome 15"/>
</dbReference>
<evidence type="ECO:0000256" key="5">
    <source>
        <dbReference type="SAM" id="SignalP"/>
    </source>
</evidence>
<dbReference type="SUPFAM" id="SSF49842">
    <property type="entry name" value="TNF-like"/>
    <property type="match status" value="1"/>
</dbReference>
<dbReference type="AlphaFoldDB" id="A0A6G1QAP5"/>
<keyword evidence="5" id="KW-0732">Signal</keyword>
<protein>
    <submittedName>
        <fullName evidence="7">Complement C1q-like protein 4 C1q and tumor necrosis factor-related protein 11</fullName>
    </submittedName>
</protein>
<accession>A0A6G1QAP5</accession>
<dbReference type="PRINTS" id="PR00007">
    <property type="entry name" value="COMPLEMNTC1Q"/>
</dbReference>
<dbReference type="PANTHER" id="PTHR15427:SF2">
    <property type="entry name" value="EMILIN-3"/>
    <property type="match status" value="1"/>
</dbReference>
<feature type="transmembrane region" description="Helical" evidence="4">
    <location>
        <begin position="201"/>
        <end position="219"/>
    </location>
</feature>
<sequence length="221" mass="24058">MSCTKICSVIGVLCVSSWVRVDLAARIPRQTSAKQQGGAVLFFVAHQGQLRDILFDPIIFNQVLVNQGSAYNNNNGVFTAPVAGIYQFVFAAQLCRGDHSNVWSFMVNGERRMSCHAQLSGGDTNLNTCYFMVELQKDDRVWVKQNVGGCAWASTTSNTITFSGVMLASEGMSTLEGKYGSGSSCPMPTMEKNRTPVSGCAGWSVSLSIWVSLLLRYLITV</sequence>
<dbReference type="Gene3D" id="2.60.120.40">
    <property type="match status" value="1"/>
</dbReference>
<evidence type="ECO:0000256" key="2">
    <source>
        <dbReference type="ARBA" id="ARBA00022525"/>
    </source>
</evidence>
<organism evidence="7 8">
    <name type="scientific">Channa argus</name>
    <name type="common">Northern snakehead</name>
    <name type="synonym">Ophicephalus argus</name>
    <dbReference type="NCBI Taxonomy" id="215402"/>
    <lineage>
        <taxon>Eukaryota</taxon>
        <taxon>Metazoa</taxon>
        <taxon>Chordata</taxon>
        <taxon>Craniata</taxon>
        <taxon>Vertebrata</taxon>
        <taxon>Euteleostomi</taxon>
        <taxon>Actinopterygii</taxon>
        <taxon>Neopterygii</taxon>
        <taxon>Teleostei</taxon>
        <taxon>Neoteleostei</taxon>
        <taxon>Acanthomorphata</taxon>
        <taxon>Anabantaria</taxon>
        <taxon>Anabantiformes</taxon>
        <taxon>Channoidei</taxon>
        <taxon>Channidae</taxon>
        <taxon>Channa</taxon>
    </lineage>
</organism>
<name>A0A6G1QAP5_CHAAH</name>
<dbReference type="Pfam" id="PF00386">
    <property type="entry name" value="C1q"/>
    <property type="match status" value="1"/>
</dbReference>
<dbReference type="PANTHER" id="PTHR15427">
    <property type="entry name" value="EMILIN ELASTIN MICROFIBRIL INTERFACE-LOCATED PROTEIN ELASTIN MICROFIBRIL INTERFACER"/>
    <property type="match status" value="1"/>
</dbReference>
<dbReference type="InterPro" id="IPR001073">
    <property type="entry name" value="C1q_dom"/>
</dbReference>
<reference evidence="8" key="2">
    <citation type="submission" date="2019-02" db="EMBL/GenBank/DDBJ databases">
        <title>Opniocepnalus argus Var Kimnra genome.</title>
        <authorList>
            <person name="Zhou C."/>
            <person name="Xiao S."/>
        </authorList>
    </citation>
    <scope>NUCLEOTIDE SEQUENCE [LARGE SCALE GENOMIC DNA]</scope>
</reference>
<dbReference type="GO" id="GO:0031012">
    <property type="term" value="C:extracellular matrix"/>
    <property type="evidence" value="ECO:0007669"/>
    <property type="project" value="TreeGrafter"/>
</dbReference>
<evidence type="ECO:0000259" key="6">
    <source>
        <dbReference type="PROSITE" id="PS50871"/>
    </source>
</evidence>
<dbReference type="EMBL" id="CM015726">
    <property type="protein sequence ID" value="KAF3699612.1"/>
    <property type="molecule type" value="Genomic_DNA"/>
</dbReference>
<keyword evidence="4" id="KW-1133">Transmembrane helix</keyword>
<dbReference type="InterPro" id="IPR050392">
    <property type="entry name" value="Collagen/C1q_domain"/>
</dbReference>
<feature type="signal peptide" evidence="5">
    <location>
        <begin position="1"/>
        <end position="24"/>
    </location>
</feature>
<gene>
    <name evidence="7" type="ORF">EXN66_Car015299</name>
</gene>
<keyword evidence="4" id="KW-0812">Transmembrane</keyword>
<feature type="domain" description="C1q" evidence="6">
    <location>
        <begin position="35"/>
        <end position="173"/>
    </location>
</feature>
<evidence type="ECO:0000313" key="7">
    <source>
        <dbReference type="EMBL" id="KAF3699612.1"/>
    </source>
</evidence>
<evidence type="ECO:0000313" key="8">
    <source>
        <dbReference type="Proteomes" id="UP000503349"/>
    </source>
</evidence>
<evidence type="ECO:0000256" key="3">
    <source>
        <dbReference type="ARBA" id="ARBA00022530"/>
    </source>
</evidence>
<keyword evidence="8" id="KW-1185">Reference proteome</keyword>
<keyword evidence="3" id="KW-0272">Extracellular matrix</keyword>
<proteinExistence type="predicted"/>
<comment type="subcellular location">
    <subcellularLocation>
        <location evidence="1">Secreted</location>
        <location evidence="1">Extracellular space</location>
        <location evidence="1">Extracellular matrix</location>
    </subcellularLocation>
</comment>
<evidence type="ECO:0000256" key="4">
    <source>
        <dbReference type="SAM" id="Phobius"/>
    </source>
</evidence>
<dbReference type="PROSITE" id="PS50871">
    <property type="entry name" value="C1Q"/>
    <property type="match status" value="1"/>
</dbReference>